<dbReference type="RefSeq" id="WP_308711311.1">
    <property type="nucleotide sequence ID" value="NZ_JAVHUY010000004.1"/>
</dbReference>
<evidence type="ECO:0000313" key="2">
    <source>
        <dbReference type="EMBL" id="MDQ7904036.1"/>
    </source>
</evidence>
<accession>A0ABU0ZAF5</accession>
<feature type="transmembrane region" description="Helical" evidence="1">
    <location>
        <begin position="149"/>
        <end position="167"/>
    </location>
</feature>
<keyword evidence="1" id="KW-1133">Transmembrane helix</keyword>
<comment type="caution">
    <text evidence="2">The sequence shown here is derived from an EMBL/GenBank/DDBJ whole genome shotgun (WGS) entry which is preliminary data.</text>
</comment>
<reference evidence="2 3" key="1">
    <citation type="submission" date="2023-08" db="EMBL/GenBank/DDBJ databases">
        <title>Phytohabitans sansha sp. nov., isolated from marine sediment.</title>
        <authorList>
            <person name="Zhao Y."/>
            <person name="Yi K."/>
        </authorList>
    </citation>
    <scope>NUCLEOTIDE SEQUENCE [LARGE SCALE GENOMIC DNA]</scope>
    <source>
        <strain evidence="2 3">ZYX-F-186</strain>
    </source>
</reference>
<keyword evidence="3" id="KW-1185">Reference proteome</keyword>
<name>A0ABU0ZAF5_9ACTN</name>
<gene>
    <name evidence="2" type="ORF">RB614_05805</name>
</gene>
<keyword evidence="1" id="KW-0812">Transmembrane</keyword>
<dbReference type="EMBL" id="JAVHUY010000004">
    <property type="protein sequence ID" value="MDQ7904036.1"/>
    <property type="molecule type" value="Genomic_DNA"/>
</dbReference>
<sequence>MATVASVPAPGGVIASLNGRYHRVALNTFMLIVLAHWAEHLVQAYQIWVLGRPRPEARGVLGQFFPVLVTQEWLHYGYALVMLAGLWLLLPGFRGRAKAWWAVALALQFWHHIEHLLLFIQAQSGQFLFGRTVPTSIVQLVAPRVELHLFYNSVVFIPMVVAMYLHLRPNEAERRTVACACAGHERTT</sequence>
<feature type="transmembrane region" description="Helical" evidence="1">
    <location>
        <begin position="73"/>
        <end position="93"/>
    </location>
</feature>
<evidence type="ECO:0000313" key="3">
    <source>
        <dbReference type="Proteomes" id="UP001230908"/>
    </source>
</evidence>
<keyword evidence="1" id="KW-0472">Membrane</keyword>
<dbReference type="Proteomes" id="UP001230908">
    <property type="component" value="Unassembled WGS sequence"/>
</dbReference>
<organism evidence="2 3">
    <name type="scientific">Phytohabitans maris</name>
    <dbReference type="NCBI Taxonomy" id="3071409"/>
    <lineage>
        <taxon>Bacteria</taxon>
        <taxon>Bacillati</taxon>
        <taxon>Actinomycetota</taxon>
        <taxon>Actinomycetes</taxon>
        <taxon>Micromonosporales</taxon>
        <taxon>Micromonosporaceae</taxon>
    </lineage>
</organism>
<feature type="transmembrane region" description="Helical" evidence="1">
    <location>
        <begin position="100"/>
        <end position="120"/>
    </location>
</feature>
<protein>
    <submittedName>
        <fullName evidence="2">Uncharacterized protein</fullName>
    </submittedName>
</protein>
<proteinExistence type="predicted"/>
<evidence type="ECO:0000256" key="1">
    <source>
        <dbReference type="SAM" id="Phobius"/>
    </source>
</evidence>